<evidence type="ECO:0000256" key="2">
    <source>
        <dbReference type="ARBA" id="ARBA00022837"/>
    </source>
</evidence>
<evidence type="ECO:0000256" key="3">
    <source>
        <dbReference type="SAM" id="Coils"/>
    </source>
</evidence>
<dbReference type="InterPro" id="IPR018247">
    <property type="entry name" value="EF_Hand_1_Ca_BS"/>
</dbReference>
<dbReference type="PROSITE" id="PS00018">
    <property type="entry name" value="EF_HAND_1"/>
    <property type="match status" value="2"/>
</dbReference>
<dbReference type="Ensembl" id="ENSSMAT00000068771.1">
    <property type="protein sequence ID" value="ENSSMAP00000039203.1"/>
    <property type="gene ID" value="ENSSMAG00000006542.2"/>
</dbReference>
<gene>
    <name evidence="7" type="primary">eps15</name>
</gene>
<reference evidence="7" key="2">
    <citation type="submission" date="2025-08" db="UniProtKB">
        <authorList>
            <consortium name="Ensembl"/>
        </authorList>
    </citation>
    <scope>IDENTIFICATION</scope>
</reference>
<feature type="coiled-coil region" evidence="3">
    <location>
        <begin position="413"/>
        <end position="531"/>
    </location>
</feature>
<dbReference type="PANTHER" id="PTHR11216:SF54">
    <property type="entry name" value="EPIDERMAL GROWTH FACTOR RECEPTOR SUBSTRATE 15"/>
    <property type="match status" value="1"/>
</dbReference>
<keyword evidence="3" id="KW-0175">Coiled coil</keyword>
<organism evidence="7 8">
    <name type="scientific">Scophthalmus maximus</name>
    <name type="common">Turbot</name>
    <name type="synonym">Psetta maxima</name>
    <dbReference type="NCBI Taxonomy" id="52904"/>
    <lineage>
        <taxon>Eukaryota</taxon>
        <taxon>Metazoa</taxon>
        <taxon>Chordata</taxon>
        <taxon>Craniata</taxon>
        <taxon>Vertebrata</taxon>
        <taxon>Euteleostomi</taxon>
        <taxon>Actinopterygii</taxon>
        <taxon>Neopterygii</taxon>
        <taxon>Teleostei</taxon>
        <taxon>Neoteleostei</taxon>
        <taxon>Acanthomorphata</taxon>
        <taxon>Carangaria</taxon>
        <taxon>Pleuronectiformes</taxon>
        <taxon>Pleuronectoidei</taxon>
        <taxon>Scophthalmidae</taxon>
        <taxon>Scophthalmus</taxon>
    </lineage>
</organism>
<dbReference type="Pfam" id="PF12763">
    <property type="entry name" value="EH"/>
    <property type="match status" value="3"/>
</dbReference>
<feature type="domain" description="EF-hand" evidence="6">
    <location>
        <begin position="173"/>
        <end position="208"/>
    </location>
</feature>
<dbReference type="GO" id="GO:0005509">
    <property type="term" value="F:calcium ion binding"/>
    <property type="evidence" value="ECO:0007669"/>
    <property type="project" value="InterPro"/>
</dbReference>
<dbReference type="AlphaFoldDB" id="A0A8D3BVZ5"/>
<dbReference type="SUPFAM" id="SSF47473">
    <property type="entry name" value="EF-hand"/>
    <property type="match status" value="3"/>
</dbReference>
<dbReference type="GO" id="GO:0006897">
    <property type="term" value="P:endocytosis"/>
    <property type="evidence" value="ECO:0007669"/>
    <property type="project" value="TreeGrafter"/>
</dbReference>
<feature type="compositionally biased region" description="Pro residues" evidence="4">
    <location>
        <begin position="232"/>
        <end position="244"/>
    </location>
</feature>
<dbReference type="InterPro" id="IPR000261">
    <property type="entry name" value="EH_dom"/>
</dbReference>
<dbReference type="PANTHER" id="PTHR11216">
    <property type="entry name" value="EH DOMAIN"/>
    <property type="match status" value="1"/>
</dbReference>
<feature type="domain" description="EH" evidence="5">
    <location>
        <begin position="141"/>
        <end position="229"/>
    </location>
</feature>
<dbReference type="GeneTree" id="ENSGT00940000155751"/>
<feature type="region of interest" description="Disordered" evidence="4">
    <location>
        <begin position="220"/>
        <end position="267"/>
    </location>
</feature>
<dbReference type="Proteomes" id="UP000694558">
    <property type="component" value="Chromosome 12"/>
</dbReference>
<dbReference type="CDD" id="cd00052">
    <property type="entry name" value="EH"/>
    <property type="match status" value="3"/>
</dbReference>
<evidence type="ECO:0000259" key="5">
    <source>
        <dbReference type="PROSITE" id="PS50031"/>
    </source>
</evidence>
<dbReference type="SMART" id="SM00027">
    <property type="entry name" value="EH"/>
    <property type="match status" value="3"/>
</dbReference>
<evidence type="ECO:0000256" key="1">
    <source>
        <dbReference type="ARBA" id="ARBA00022723"/>
    </source>
</evidence>
<dbReference type="GO" id="GO:0016197">
    <property type="term" value="P:endosomal transport"/>
    <property type="evidence" value="ECO:0007669"/>
    <property type="project" value="TreeGrafter"/>
</dbReference>
<keyword evidence="2" id="KW-0106">Calcium</keyword>
<dbReference type="InterPro" id="IPR002048">
    <property type="entry name" value="EF_hand_dom"/>
</dbReference>
<dbReference type="InterPro" id="IPR011992">
    <property type="entry name" value="EF-hand-dom_pair"/>
</dbReference>
<evidence type="ECO:0000313" key="8">
    <source>
        <dbReference type="Proteomes" id="UP000694558"/>
    </source>
</evidence>
<dbReference type="PROSITE" id="PS50222">
    <property type="entry name" value="EF_HAND_2"/>
    <property type="match status" value="2"/>
</dbReference>
<evidence type="ECO:0000256" key="4">
    <source>
        <dbReference type="SAM" id="MobiDB-lite"/>
    </source>
</evidence>
<feature type="domain" description="EF-hand" evidence="6">
    <location>
        <begin position="280"/>
        <end position="315"/>
    </location>
</feature>
<dbReference type="Gene3D" id="1.10.238.10">
    <property type="entry name" value="EF-hand"/>
    <property type="match status" value="3"/>
</dbReference>
<evidence type="ECO:0000259" key="6">
    <source>
        <dbReference type="PROSITE" id="PS50222"/>
    </source>
</evidence>
<dbReference type="GO" id="GO:0030132">
    <property type="term" value="C:clathrin coat of coated pit"/>
    <property type="evidence" value="ECO:0007669"/>
    <property type="project" value="TreeGrafter"/>
</dbReference>
<evidence type="ECO:0000313" key="7">
    <source>
        <dbReference type="Ensembl" id="ENSSMAP00000039203.1"/>
    </source>
</evidence>
<proteinExistence type="predicted"/>
<protein>
    <submittedName>
        <fullName evidence="7">Epidermal growth factor receptor pathway substrate 15</fullName>
    </submittedName>
</protein>
<dbReference type="FunFam" id="1.10.238.10:FF:000074">
    <property type="entry name" value="epidermal growth factor receptor substrate 15 isoform X1"/>
    <property type="match status" value="1"/>
</dbReference>
<reference evidence="7" key="1">
    <citation type="submission" date="2023-05" db="EMBL/GenBank/DDBJ databases">
        <title>High-quality long-read genome of Scophthalmus maximus.</title>
        <authorList>
            <person name="Lien S."/>
            <person name="Martinez P."/>
        </authorList>
    </citation>
    <scope>NUCLEOTIDE SEQUENCE [LARGE SCALE GENOMIC DNA]</scope>
</reference>
<sequence>MHFHIYFKVRLGPSNILERNPTVPTLSSGNPIYDKFYRQVDPTGSGRVTAADAALFLKRSGLADLVLGKIWDLSDSERKGALSKQQFFIALRLVACAQNGLEVALKSLNVAVPPPKFHDTSSPLLAGGGTVDLPWVVKPEEKIKFDSIFDSLGPVGGMLTGDKVKPVLLNSKLTVDILGRVWELSDLDRDGMLDKDEFSVAMYLVYRALEGEPVPMSLPPPLVPPSKRKKPSVPPVMPLLPSPPSVKDSRSSHAGSKTMPHPPKPLKSVLSSVQWAVSAADKTKSDELFNKTDGDMDGLVSGPEVRDIFLKTGLPSATLARIWELCDIGDIGKLTREQFALALHLITQKLTKGLDPPQSLTPEMIPPSDRQNIKQVSRSELSMLGLPSRTLLAKYSCLLCWTPREKSSVEEEIKEKEEAIRLRSSEVQDLQDEVARESEELQRLQTQRQRVQEMLEELDQQKCSLEEQLTHIRQQTTQETQLISSLQSEHEEQEQRICEYEEELVQAREELLALQEESRRLQEKVQAAQEQLTPLQDSVRDSFLQVAQVGFPAENITCV</sequence>
<name>A0A8D3BVZ5_SCOMX</name>
<dbReference type="GO" id="GO:0045296">
    <property type="term" value="F:cadherin binding"/>
    <property type="evidence" value="ECO:0007669"/>
    <property type="project" value="TreeGrafter"/>
</dbReference>
<dbReference type="PROSITE" id="PS50031">
    <property type="entry name" value="EH"/>
    <property type="match status" value="3"/>
</dbReference>
<accession>A0A8D3BVZ5</accession>
<feature type="domain" description="EH" evidence="5">
    <location>
        <begin position="281"/>
        <end position="371"/>
    </location>
</feature>
<keyword evidence="1" id="KW-0479">Metal-binding</keyword>
<feature type="domain" description="EH" evidence="5">
    <location>
        <begin position="29"/>
        <end position="118"/>
    </location>
</feature>
<dbReference type="Gene3D" id="1.10.287.1490">
    <property type="match status" value="1"/>
</dbReference>
<dbReference type="SMART" id="SM00054">
    <property type="entry name" value="EFh"/>
    <property type="match status" value="4"/>
</dbReference>